<evidence type="ECO:0000256" key="1">
    <source>
        <dbReference type="SAM" id="Phobius"/>
    </source>
</evidence>
<keyword evidence="1" id="KW-0472">Membrane</keyword>
<feature type="transmembrane region" description="Helical" evidence="1">
    <location>
        <begin position="62"/>
        <end position="81"/>
    </location>
</feature>
<evidence type="ECO:0000313" key="3">
    <source>
        <dbReference type="EMBL" id="KIY46060.1"/>
    </source>
</evidence>
<reference evidence="3 4" key="1">
    <citation type="journal article" date="2015" name="Fungal Genet. Biol.">
        <title>Evolution of novel wood decay mechanisms in Agaricales revealed by the genome sequences of Fistulina hepatica and Cylindrobasidium torrendii.</title>
        <authorList>
            <person name="Floudas D."/>
            <person name="Held B.W."/>
            <person name="Riley R."/>
            <person name="Nagy L.G."/>
            <person name="Koehler G."/>
            <person name="Ransdell A.S."/>
            <person name="Younus H."/>
            <person name="Chow J."/>
            <person name="Chiniquy J."/>
            <person name="Lipzen A."/>
            <person name="Tritt A."/>
            <person name="Sun H."/>
            <person name="Haridas S."/>
            <person name="LaButti K."/>
            <person name="Ohm R.A."/>
            <person name="Kues U."/>
            <person name="Blanchette R.A."/>
            <person name="Grigoriev I.V."/>
            <person name="Minto R.E."/>
            <person name="Hibbett D.S."/>
        </authorList>
    </citation>
    <scope>NUCLEOTIDE SEQUENCE [LARGE SCALE GENOMIC DNA]</scope>
    <source>
        <strain evidence="3 4">ATCC 64428</strain>
    </source>
</reference>
<dbReference type="Proteomes" id="UP000054144">
    <property type="component" value="Unassembled WGS sequence"/>
</dbReference>
<protein>
    <submittedName>
        <fullName evidence="3">Uncharacterized protein</fullName>
    </submittedName>
</protein>
<evidence type="ECO:0000313" key="4">
    <source>
        <dbReference type="Proteomes" id="UP000054144"/>
    </source>
</evidence>
<proteinExistence type="predicted"/>
<evidence type="ECO:0000256" key="2">
    <source>
        <dbReference type="SAM" id="SignalP"/>
    </source>
</evidence>
<feature type="chain" id="PRO_5002315983" evidence="2">
    <location>
        <begin position="23"/>
        <end position="82"/>
    </location>
</feature>
<gene>
    <name evidence="3" type="ORF">FISHEDRAFT_75906</name>
</gene>
<keyword evidence="2" id="KW-0732">Signal</keyword>
<keyword evidence="1" id="KW-0812">Transmembrane</keyword>
<organism evidence="3 4">
    <name type="scientific">Fistulina hepatica ATCC 64428</name>
    <dbReference type="NCBI Taxonomy" id="1128425"/>
    <lineage>
        <taxon>Eukaryota</taxon>
        <taxon>Fungi</taxon>
        <taxon>Dikarya</taxon>
        <taxon>Basidiomycota</taxon>
        <taxon>Agaricomycotina</taxon>
        <taxon>Agaricomycetes</taxon>
        <taxon>Agaricomycetidae</taxon>
        <taxon>Agaricales</taxon>
        <taxon>Fistulinaceae</taxon>
        <taxon>Fistulina</taxon>
    </lineage>
</organism>
<dbReference type="AlphaFoldDB" id="A0A0D7A5R1"/>
<sequence length="82" mass="8238">MFSLFARAALLFTVATTTLTLASPIDATVGEVAHANLMANAASIMEAETNSNSTSNAALLRFNAPLAGLATMAAGGVVLAIL</sequence>
<accession>A0A0D7A5R1</accession>
<feature type="signal peptide" evidence="2">
    <location>
        <begin position="1"/>
        <end position="22"/>
    </location>
</feature>
<dbReference type="EMBL" id="KN882043">
    <property type="protein sequence ID" value="KIY46060.1"/>
    <property type="molecule type" value="Genomic_DNA"/>
</dbReference>
<keyword evidence="1" id="KW-1133">Transmembrane helix</keyword>
<name>A0A0D7A5R1_9AGAR</name>
<keyword evidence="4" id="KW-1185">Reference proteome</keyword>